<feature type="compositionally biased region" description="Polar residues" evidence="1">
    <location>
        <begin position="159"/>
        <end position="168"/>
    </location>
</feature>
<feature type="compositionally biased region" description="Low complexity" evidence="1">
    <location>
        <begin position="461"/>
        <end position="472"/>
    </location>
</feature>
<protein>
    <submittedName>
        <fullName evidence="2">Uncharacterized protein</fullName>
    </submittedName>
</protein>
<feature type="region of interest" description="Disordered" evidence="1">
    <location>
        <begin position="207"/>
        <end position="365"/>
    </location>
</feature>
<dbReference type="EMBL" id="CP110431">
    <property type="protein sequence ID" value="WAQ89998.1"/>
    <property type="molecule type" value="Genomic_DNA"/>
</dbReference>
<feature type="compositionally biased region" description="Polar residues" evidence="1">
    <location>
        <begin position="521"/>
        <end position="547"/>
    </location>
</feature>
<name>A0ABY7D077_9BASI</name>
<sequence length="563" mass="59520">MAQQPPSSGFKLKLKLTGPPPQQQQQPHQHTHPARQHPTAHPTRRYPEEDEQEDQLASSDMVGADEDDDEEQDEAEEEENGAYADQDGLPHQQQAAQAPQPVIIKRPAKSKNPPSNSNTHITVPAHSTNPPAKKRKTNSQPTAIRGHHLTTDQDHGESELSSYTSDQAHQVAPRSRTIKITNPSINPKSKAKTNLVPLTDAELLSAAAGPQYPAQQVPSPGEAAPPAAATAGPGKSSKVGALMPGAKKKKAAEGSKKRAISANPSAALATAPASSINPPQPALILRSNQPVAPAAKAPGKAKTKKGSKLSQAKTHDPFEPTPLPSGVATPINRPPPGPRPEHDYTLGPPPPPPVPALKLFPVGPAPRAQGQFLPAQVLEKRTPRVRSWRKIRREVVGVSGIPFWIWTYAGDEHSDYAIAKQHQLTQVVATPSLHLSNQEPQYFPPTQPSRPASVASSHAKPSPIRSSSGPSRAKYIANEPSSGSLGGPVLPASFRRPPMSIGSPLNGKAGVDHVARGSTAGKPSSANSGERQSSAKTSNPSQQSLASNPHGPLIQLPQLAVPK</sequence>
<dbReference type="Proteomes" id="UP001164743">
    <property type="component" value="Chromosome 11A"/>
</dbReference>
<feature type="compositionally biased region" description="Low complexity" evidence="1">
    <location>
        <begin position="260"/>
        <end position="277"/>
    </location>
</feature>
<feature type="region of interest" description="Disordered" evidence="1">
    <location>
        <begin position="436"/>
        <end position="563"/>
    </location>
</feature>
<feature type="compositionally biased region" description="Low complexity" evidence="1">
    <location>
        <begin position="90"/>
        <end position="101"/>
    </location>
</feature>
<accession>A0ABY7D077</accession>
<organism evidence="2 3">
    <name type="scientific">Puccinia triticina</name>
    <dbReference type="NCBI Taxonomy" id="208348"/>
    <lineage>
        <taxon>Eukaryota</taxon>
        <taxon>Fungi</taxon>
        <taxon>Dikarya</taxon>
        <taxon>Basidiomycota</taxon>
        <taxon>Pucciniomycotina</taxon>
        <taxon>Pucciniomycetes</taxon>
        <taxon>Pucciniales</taxon>
        <taxon>Pucciniaceae</taxon>
        <taxon>Puccinia</taxon>
    </lineage>
</organism>
<feature type="compositionally biased region" description="Polar residues" evidence="1">
    <location>
        <begin position="178"/>
        <end position="187"/>
    </location>
</feature>
<evidence type="ECO:0000313" key="3">
    <source>
        <dbReference type="Proteomes" id="UP001164743"/>
    </source>
</evidence>
<proteinExistence type="predicted"/>
<feature type="compositionally biased region" description="Basic and acidic residues" evidence="1">
    <location>
        <begin position="149"/>
        <end position="158"/>
    </location>
</feature>
<dbReference type="GeneID" id="77802520"/>
<reference evidence="2" key="1">
    <citation type="submission" date="2022-10" db="EMBL/GenBank/DDBJ databases">
        <title>Puccinia triticina Genome sequencing and assembly.</title>
        <authorList>
            <person name="Li C."/>
        </authorList>
    </citation>
    <scope>NUCLEOTIDE SEQUENCE</scope>
    <source>
        <strain evidence="2">Pt15</strain>
    </source>
</reference>
<feature type="compositionally biased region" description="Polar residues" evidence="1">
    <location>
        <begin position="112"/>
        <end position="130"/>
    </location>
</feature>
<dbReference type="RefSeq" id="XP_053025553.1">
    <property type="nucleotide sequence ID" value="XM_053161625.1"/>
</dbReference>
<evidence type="ECO:0000313" key="2">
    <source>
        <dbReference type="EMBL" id="WAQ89998.1"/>
    </source>
</evidence>
<evidence type="ECO:0000256" key="1">
    <source>
        <dbReference type="SAM" id="MobiDB-lite"/>
    </source>
</evidence>
<gene>
    <name evidence="2" type="ORF">PtA15_11A690</name>
</gene>
<feature type="region of interest" description="Disordered" evidence="1">
    <location>
        <begin position="1"/>
        <end position="194"/>
    </location>
</feature>
<feature type="compositionally biased region" description="Acidic residues" evidence="1">
    <location>
        <begin position="63"/>
        <end position="80"/>
    </location>
</feature>
<feature type="compositionally biased region" description="Low complexity" evidence="1">
    <location>
        <begin position="218"/>
        <end position="237"/>
    </location>
</feature>
<keyword evidence="3" id="KW-1185">Reference proteome</keyword>